<name>A0A812LAG4_SYMPI</name>
<keyword evidence="2" id="KW-1185">Reference proteome</keyword>
<comment type="caution">
    <text evidence="1">The sequence shown here is derived from an EMBL/GenBank/DDBJ whole genome shotgun (WGS) entry which is preliminary data.</text>
</comment>
<dbReference type="Proteomes" id="UP000649617">
    <property type="component" value="Unassembled WGS sequence"/>
</dbReference>
<dbReference type="EMBL" id="CAJNIZ010005556">
    <property type="protein sequence ID" value="CAE7242580.1"/>
    <property type="molecule type" value="Genomic_DNA"/>
</dbReference>
<proteinExistence type="predicted"/>
<evidence type="ECO:0000313" key="1">
    <source>
        <dbReference type="EMBL" id="CAE7242580.1"/>
    </source>
</evidence>
<dbReference type="OrthoDB" id="444458at2759"/>
<dbReference type="AlphaFoldDB" id="A0A812LAG4"/>
<evidence type="ECO:0000313" key="2">
    <source>
        <dbReference type="Proteomes" id="UP000649617"/>
    </source>
</evidence>
<gene>
    <name evidence="1" type="primary">kptA</name>
    <name evidence="1" type="ORF">SPIL2461_LOCUS4276</name>
</gene>
<organism evidence="1 2">
    <name type="scientific">Symbiodinium pilosum</name>
    <name type="common">Dinoflagellate</name>
    <dbReference type="NCBI Taxonomy" id="2952"/>
    <lineage>
        <taxon>Eukaryota</taxon>
        <taxon>Sar</taxon>
        <taxon>Alveolata</taxon>
        <taxon>Dinophyceae</taxon>
        <taxon>Suessiales</taxon>
        <taxon>Symbiodiniaceae</taxon>
        <taxon>Symbiodinium</taxon>
    </lineage>
</organism>
<protein>
    <submittedName>
        <fullName evidence="1">KptA protein</fullName>
    </submittedName>
</protein>
<sequence length="395" mass="44607">MTCCGRQGRQVHDGPQTFALAATYWCGDATNSSIWHRQKLQGLEFATCFMVSWKALCANQLSKAFRTWRGMNKELPDGYLHILVNVGDAGPDQVGFRSSLHTLFTRDDYKFVLFFSLACLKHQFHLAARGQLSLMDTCLRLLGKRFKYFTSVATMSHSWRGHLKKVRSQWEQLHSHDGKLGNKEILFRVPPVAIAGRWASIDSAEEFYLTAGAANVCEVLTAAFRQGGNAAVAAVPAITDGQQAGSVLDELSLDDSKVYQQKTGKYIQNTLRAAEDAWFWYVMRLGHETRAPLLHFYRILNRDPAKNSMPVVALVCEDLDAVSKNFRDALLNMGKMLSRALDEIAHVPGAQEQRQQMRKDGRDVALVLLLHNASAFQRRVCNVFDRWANCERMFL</sequence>
<accession>A0A812LAG4</accession>
<reference evidence="1" key="1">
    <citation type="submission" date="2021-02" db="EMBL/GenBank/DDBJ databases">
        <authorList>
            <person name="Dougan E. K."/>
            <person name="Rhodes N."/>
            <person name="Thang M."/>
            <person name="Chan C."/>
        </authorList>
    </citation>
    <scope>NUCLEOTIDE SEQUENCE</scope>
</reference>